<dbReference type="EMBL" id="CP044331">
    <property type="protein sequence ID" value="QGM98471.1"/>
    <property type="molecule type" value="Genomic_DNA"/>
</dbReference>
<dbReference type="SUPFAM" id="SSF46626">
    <property type="entry name" value="Cytochrome c"/>
    <property type="match status" value="1"/>
</dbReference>
<dbReference type="KEGG" id="mpar:F7D14_13975"/>
<dbReference type="Pfam" id="PF06537">
    <property type="entry name" value="DHOR"/>
    <property type="match status" value="1"/>
</dbReference>
<dbReference type="AlphaFoldDB" id="A0A6B8M6E4"/>
<proteinExistence type="predicted"/>
<dbReference type="InterPro" id="IPR051395">
    <property type="entry name" value="Cytochrome_c_Peroxidase/MauG"/>
</dbReference>
<dbReference type="PROSITE" id="PS51007">
    <property type="entry name" value="CYTC"/>
    <property type="match status" value="2"/>
</dbReference>
<evidence type="ECO:0000256" key="2">
    <source>
        <dbReference type="ARBA" id="ARBA00022723"/>
    </source>
</evidence>
<evidence type="ECO:0000259" key="6">
    <source>
        <dbReference type="PROSITE" id="PS51007"/>
    </source>
</evidence>
<dbReference type="PIRSF" id="PIRSF028099">
    <property type="entry name" value="DUF1111"/>
    <property type="match status" value="1"/>
</dbReference>
<feature type="domain" description="Cytochrome c" evidence="6">
    <location>
        <begin position="301"/>
        <end position="433"/>
    </location>
</feature>
<dbReference type="InterPro" id="IPR036909">
    <property type="entry name" value="Cyt_c-like_dom_sf"/>
</dbReference>
<dbReference type="GO" id="GO:0020037">
    <property type="term" value="F:heme binding"/>
    <property type="evidence" value="ECO:0007669"/>
    <property type="project" value="InterPro"/>
</dbReference>
<sequence>MKRAALILVALTLAGAARYETQAPETEAFSQPFAGLEAPQSVRFRRGSGLFRQAWLIGPSEDHPDLVGLGPLYNRLSCIACHVKNGRGAAPDAENGLARHMAARLSVEGSDAHGGPRAHPAYGAQLNPEGVPGVAGEGQAVIAYDEEAVTLEDGERVTLRRPKLAFRNLAYGEIGADSRISVRNAPPVFGLGLLEAVPEAEILAGKGKPNYVWDIEAKAHRLGRFGLKANQPGLKQQIANAFAEDIGVTSSLFPQESCAVGQSACVAAGSKKPDLSDAQLDATTAYIRLLAVPARRGADAPNAVAGEAQFRALGCAACHRETLRVGDFADAPSLSGSEIHPYTDLLLHDMGDGLADGRADYEAGPRDWRTPPLWGLGLAGKGGDGANYLHDARARTLAEAILWHRGEAQDAADGFRRLPKSERDALLAFLNSL</sequence>
<dbReference type="RefSeq" id="WP_016918097.1">
    <property type="nucleotide sequence ID" value="NZ_CP044331.1"/>
</dbReference>
<dbReference type="GO" id="GO:0004130">
    <property type="term" value="F:cytochrome-c peroxidase activity"/>
    <property type="evidence" value="ECO:0007669"/>
    <property type="project" value="TreeGrafter"/>
</dbReference>
<dbReference type="Proteomes" id="UP000422569">
    <property type="component" value="Chromosome"/>
</dbReference>
<accession>A0A6B8M6E4</accession>
<name>A0A6B8M6E4_9HYPH</name>
<evidence type="ECO:0000256" key="5">
    <source>
        <dbReference type="SAM" id="MobiDB-lite"/>
    </source>
</evidence>
<dbReference type="GO" id="GO:0046872">
    <property type="term" value="F:metal ion binding"/>
    <property type="evidence" value="ECO:0007669"/>
    <property type="project" value="UniProtKB-KW"/>
</dbReference>
<evidence type="ECO:0000256" key="1">
    <source>
        <dbReference type="ARBA" id="ARBA00022617"/>
    </source>
</evidence>
<dbReference type="PANTHER" id="PTHR30600:SF4">
    <property type="entry name" value="CYTOCHROME C DOMAIN-CONTAINING PROTEIN"/>
    <property type="match status" value="1"/>
</dbReference>
<dbReference type="InterPro" id="IPR010538">
    <property type="entry name" value="DHOR"/>
</dbReference>
<dbReference type="Gene3D" id="1.10.760.10">
    <property type="entry name" value="Cytochrome c-like domain"/>
    <property type="match status" value="1"/>
</dbReference>
<reference evidence="7 8" key="1">
    <citation type="submission" date="2019-09" db="EMBL/GenBank/DDBJ databases">
        <title>Isolation and complete genome sequencing of Methylocystis species.</title>
        <authorList>
            <person name="Rumah B.L."/>
            <person name="Stead C.E."/>
            <person name="Stevens B.C."/>
            <person name="Minton N.P."/>
            <person name="Grosse-Honebrink A."/>
            <person name="Zhang Y."/>
        </authorList>
    </citation>
    <scope>NUCLEOTIDE SEQUENCE [LARGE SCALE GENOMIC DNA]</scope>
    <source>
        <strain evidence="7 8">BRCS2</strain>
    </source>
</reference>
<feature type="domain" description="Cytochrome c" evidence="6">
    <location>
        <begin position="42"/>
        <end position="291"/>
    </location>
</feature>
<evidence type="ECO:0000313" key="7">
    <source>
        <dbReference type="EMBL" id="QGM98471.1"/>
    </source>
</evidence>
<keyword evidence="2 4" id="KW-0479">Metal-binding</keyword>
<dbReference type="GO" id="GO:0009055">
    <property type="term" value="F:electron transfer activity"/>
    <property type="evidence" value="ECO:0007669"/>
    <property type="project" value="InterPro"/>
</dbReference>
<gene>
    <name evidence="7" type="ORF">F7D14_13975</name>
</gene>
<organism evidence="7 8">
    <name type="scientific">Methylocystis parvus</name>
    <dbReference type="NCBI Taxonomy" id="134"/>
    <lineage>
        <taxon>Bacteria</taxon>
        <taxon>Pseudomonadati</taxon>
        <taxon>Pseudomonadota</taxon>
        <taxon>Alphaproteobacteria</taxon>
        <taxon>Hyphomicrobiales</taxon>
        <taxon>Methylocystaceae</taxon>
        <taxon>Methylocystis</taxon>
    </lineage>
</organism>
<keyword evidence="8" id="KW-1185">Reference proteome</keyword>
<feature type="region of interest" description="Disordered" evidence="5">
    <location>
        <begin position="108"/>
        <end position="130"/>
    </location>
</feature>
<keyword evidence="3 4" id="KW-0408">Iron</keyword>
<protein>
    <submittedName>
        <fullName evidence="7">Thiol oxidoreductase</fullName>
    </submittedName>
</protein>
<evidence type="ECO:0000256" key="4">
    <source>
        <dbReference type="PROSITE-ProRule" id="PRU00433"/>
    </source>
</evidence>
<evidence type="ECO:0000256" key="3">
    <source>
        <dbReference type="ARBA" id="ARBA00023004"/>
    </source>
</evidence>
<dbReference type="PANTHER" id="PTHR30600">
    <property type="entry name" value="CYTOCHROME C PEROXIDASE-RELATED"/>
    <property type="match status" value="1"/>
</dbReference>
<dbReference type="InterPro" id="IPR009056">
    <property type="entry name" value="Cyt_c-like_dom"/>
</dbReference>
<evidence type="ECO:0000313" key="8">
    <source>
        <dbReference type="Proteomes" id="UP000422569"/>
    </source>
</evidence>
<keyword evidence="1 4" id="KW-0349">Heme</keyword>